<dbReference type="Proteomes" id="UP000516437">
    <property type="component" value="Chromosome 8"/>
</dbReference>
<keyword evidence="3" id="KW-1185">Reference proteome</keyword>
<name>A0A6A1URZ6_9ROSI</name>
<dbReference type="PANTHER" id="PTHR46890">
    <property type="entry name" value="NON-LTR RETROLELEMENT REVERSE TRANSCRIPTASE-LIKE PROTEIN-RELATED"/>
    <property type="match status" value="1"/>
</dbReference>
<comment type="caution">
    <text evidence="2">The sequence shown here is derived from an EMBL/GenBank/DDBJ whole genome shotgun (WGS) entry which is preliminary data.</text>
</comment>
<dbReference type="OrthoDB" id="1934719at2759"/>
<dbReference type="AlphaFoldDB" id="A0A6A1URZ6"/>
<evidence type="ECO:0000313" key="2">
    <source>
        <dbReference type="EMBL" id="KAB1203043.1"/>
    </source>
</evidence>
<dbReference type="PANTHER" id="PTHR46890:SF48">
    <property type="entry name" value="RNA-DIRECTED DNA POLYMERASE"/>
    <property type="match status" value="1"/>
</dbReference>
<reference evidence="2 3" key="1">
    <citation type="journal article" date="2019" name="Plant Biotechnol. J.">
        <title>The red bayberry genome and genetic basis of sex determination.</title>
        <authorList>
            <person name="Jia H.M."/>
            <person name="Jia H.J."/>
            <person name="Cai Q.L."/>
            <person name="Wang Y."/>
            <person name="Zhao H.B."/>
            <person name="Yang W.F."/>
            <person name="Wang G.Y."/>
            <person name="Li Y.H."/>
            <person name="Zhan D.L."/>
            <person name="Shen Y.T."/>
            <person name="Niu Q.F."/>
            <person name="Chang L."/>
            <person name="Qiu J."/>
            <person name="Zhao L."/>
            <person name="Xie H.B."/>
            <person name="Fu W.Y."/>
            <person name="Jin J."/>
            <person name="Li X.W."/>
            <person name="Jiao Y."/>
            <person name="Zhou C.C."/>
            <person name="Tu T."/>
            <person name="Chai C.Y."/>
            <person name="Gao J.L."/>
            <person name="Fan L.J."/>
            <person name="van de Weg E."/>
            <person name="Wang J.Y."/>
            <person name="Gao Z.S."/>
        </authorList>
    </citation>
    <scope>NUCLEOTIDE SEQUENCE [LARGE SCALE GENOMIC DNA]</scope>
    <source>
        <tissue evidence="2">Leaves</tissue>
    </source>
</reference>
<proteinExistence type="predicted"/>
<dbReference type="InterPro" id="IPR052343">
    <property type="entry name" value="Retrotransposon-Effector_Assoc"/>
</dbReference>
<dbReference type="InterPro" id="IPR000477">
    <property type="entry name" value="RT_dom"/>
</dbReference>
<evidence type="ECO:0000313" key="3">
    <source>
        <dbReference type="Proteomes" id="UP000516437"/>
    </source>
</evidence>
<dbReference type="EMBL" id="RXIC02000026">
    <property type="protein sequence ID" value="KAB1203043.1"/>
    <property type="molecule type" value="Genomic_DNA"/>
</dbReference>
<protein>
    <recommendedName>
        <fullName evidence="1">Reverse transcriptase domain-containing protein</fullName>
    </recommendedName>
</protein>
<dbReference type="Pfam" id="PF00078">
    <property type="entry name" value="RVT_1"/>
    <property type="match status" value="1"/>
</dbReference>
<dbReference type="SUPFAM" id="SSF56672">
    <property type="entry name" value="DNA/RNA polymerases"/>
    <property type="match status" value="1"/>
</dbReference>
<sequence>MPWQISKQQTSFIYGRRVSDNILLAQELFRDYHRNKGPPRCALKVDLRKAYDNANLEFLLKTMETMRFPECVCTGIQECSLRHLSPSILMENYVVSFRIHGGLRQGDPMSPYLFSLVMEVFSGFMKEVAKNRNFKHHWRCKKVELSTLALLMTYWCLARESWTRFGVLHGRVGLGSVFCKGELDSVNLIRDCLHKFKVYKKVRIIKINSFCKNGPNFNKN</sequence>
<feature type="domain" description="Reverse transcriptase" evidence="1">
    <location>
        <begin position="5"/>
        <end position="127"/>
    </location>
</feature>
<dbReference type="InterPro" id="IPR043502">
    <property type="entry name" value="DNA/RNA_pol_sf"/>
</dbReference>
<organism evidence="2 3">
    <name type="scientific">Morella rubra</name>
    <name type="common">Chinese bayberry</name>
    <dbReference type="NCBI Taxonomy" id="262757"/>
    <lineage>
        <taxon>Eukaryota</taxon>
        <taxon>Viridiplantae</taxon>
        <taxon>Streptophyta</taxon>
        <taxon>Embryophyta</taxon>
        <taxon>Tracheophyta</taxon>
        <taxon>Spermatophyta</taxon>
        <taxon>Magnoliopsida</taxon>
        <taxon>eudicotyledons</taxon>
        <taxon>Gunneridae</taxon>
        <taxon>Pentapetalae</taxon>
        <taxon>rosids</taxon>
        <taxon>fabids</taxon>
        <taxon>Fagales</taxon>
        <taxon>Myricaceae</taxon>
        <taxon>Morella</taxon>
    </lineage>
</organism>
<accession>A0A6A1URZ6</accession>
<evidence type="ECO:0000259" key="1">
    <source>
        <dbReference type="Pfam" id="PF00078"/>
    </source>
</evidence>
<gene>
    <name evidence="2" type="ORF">CJ030_MR8G023498</name>
</gene>